<dbReference type="Pfam" id="PF03466">
    <property type="entry name" value="LysR_substrate"/>
    <property type="match status" value="1"/>
</dbReference>
<dbReference type="PRINTS" id="PR00039">
    <property type="entry name" value="HTHLYSR"/>
</dbReference>
<proteinExistence type="inferred from homology"/>
<evidence type="ECO:0000256" key="4">
    <source>
        <dbReference type="ARBA" id="ARBA00023163"/>
    </source>
</evidence>
<reference evidence="6 7" key="1">
    <citation type="submission" date="2024-04" db="EMBL/GenBank/DDBJ databases">
        <title>draft genome sequnece of Paenibacillus filicis.</title>
        <authorList>
            <person name="Kim D.-U."/>
        </authorList>
    </citation>
    <scope>NUCLEOTIDE SEQUENCE [LARGE SCALE GENOMIC DNA]</scope>
    <source>
        <strain evidence="6 7">KACC14197</strain>
    </source>
</reference>
<evidence type="ECO:0000256" key="2">
    <source>
        <dbReference type="ARBA" id="ARBA00023015"/>
    </source>
</evidence>
<feature type="domain" description="HTH lysR-type" evidence="5">
    <location>
        <begin position="1"/>
        <end position="53"/>
    </location>
</feature>
<dbReference type="InterPro" id="IPR036390">
    <property type="entry name" value="WH_DNA-bd_sf"/>
</dbReference>
<dbReference type="InterPro" id="IPR000847">
    <property type="entry name" value="LysR_HTH_N"/>
</dbReference>
<dbReference type="PANTHER" id="PTHR30126:SF40">
    <property type="entry name" value="HTH-TYPE TRANSCRIPTIONAL REGULATOR GLTR"/>
    <property type="match status" value="1"/>
</dbReference>
<dbReference type="PROSITE" id="PS50931">
    <property type="entry name" value="HTH_LYSR"/>
    <property type="match status" value="1"/>
</dbReference>
<dbReference type="InterPro" id="IPR005119">
    <property type="entry name" value="LysR_subst-bd"/>
</dbReference>
<keyword evidence="2" id="KW-0805">Transcription regulation</keyword>
<keyword evidence="7" id="KW-1185">Reference proteome</keyword>
<gene>
    <name evidence="6" type="ORF">WMW72_15145</name>
</gene>
<evidence type="ECO:0000256" key="3">
    <source>
        <dbReference type="ARBA" id="ARBA00023125"/>
    </source>
</evidence>
<name>A0ABU9DLY7_9BACL</name>
<protein>
    <submittedName>
        <fullName evidence="6">LysR family transcriptional regulator</fullName>
    </submittedName>
</protein>
<dbReference type="Pfam" id="PF00126">
    <property type="entry name" value="HTH_1"/>
    <property type="match status" value="1"/>
</dbReference>
<dbReference type="SUPFAM" id="SSF46785">
    <property type="entry name" value="Winged helix' DNA-binding domain"/>
    <property type="match status" value="1"/>
</dbReference>
<sequence>MEAFVYVIHYNSFHKAADALFLSQPSVSARIQSLERELGAKLFQREGRHFSLTEKGKQFLPYARQILQSYKKGKQQLRQMNAVPDELRLGCTVSASTYILPELLPAFRRKYREVPVKLETASSEAILEKLLAKEIDVGLVRSISHPDIDAVRLYEDPIRLFVYAGHPFASRSGVTVEEVGRQPLVFFECGSLDWMKIHRLFEALDHPPSIAMHIDNLETAKKLVLRGTGISFLPELCAREEMREGRLIPIDIPSLSGLSLGTEVVTRKGEGTGLRDRFMELCLELDLKAYPTEMAARA</sequence>
<dbReference type="Gene3D" id="1.10.10.10">
    <property type="entry name" value="Winged helix-like DNA-binding domain superfamily/Winged helix DNA-binding domain"/>
    <property type="match status" value="1"/>
</dbReference>
<dbReference type="Gene3D" id="3.40.190.290">
    <property type="match status" value="1"/>
</dbReference>
<keyword evidence="3" id="KW-0238">DNA-binding</keyword>
<keyword evidence="4" id="KW-0804">Transcription</keyword>
<dbReference type="PANTHER" id="PTHR30126">
    <property type="entry name" value="HTH-TYPE TRANSCRIPTIONAL REGULATOR"/>
    <property type="match status" value="1"/>
</dbReference>
<comment type="caution">
    <text evidence="6">The sequence shown here is derived from an EMBL/GenBank/DDBJ whole genome shotgun (WGS) entry which is preliminary data.</text>
</comment>
<dbReference type="InterPro" id="IPR036388">
    <property type="entry name" value="WH-like_DNA-bd_sf"/>
</dbReference>
<evidence type="ECO:0000313" key="7">
    <source>
        <dbReference type="Proteomes" id="UP001469365"/>
    </source>
</evidence>
<evidence type="ECO:0000256" key="1">
    <source>
        <dbReference type="ARBA" id="ARBA00009437"/>
    </source>
</evidence>
<organism evidence="6 7">
    <name type="scientific">Paenibacillus filicis</name>
    <dbReference type="NCBI Taxonomy" id="669464"/>
    <lineage>
        <taxon>Bacteria</taxon>
        <taxon>Bacillati</taxon>
        <taxon>Bacillota</taxon>
        <taxon>Bacilli</taxon>
        <taxon>Bacillales</taxon>
        <taxon>Paenibacillaceae</taxon>
        <taxon>Paenibacillus</taxon>
    </lineage>
</organism>
<dbReference type="CDD" id="cd05466">
    <property type="entry name" value="PBP2_LTTR_substrate"/>
    <property type="match status" value="1"/>
</dbReference>
<dbReference type="Proteomes" id="UP001469365">
    <property type="component" value="Unassembled WGS sequence"/>
</dbReference>
<evidence type="ECO:0000313" key="6">
    <source>
        <dbReference type="EMBL" id="MEK8129241.1"/>
    </source>
</evidence>
<evidence type="ECO:0000259" key="5">
    <source>
        <dbReference type="PROSITE" id="PS50931"/>
    </source>
</evidence>
<dbReference type="EMBL" id="JBBPCC010000009">
    <property type="protein sequence ID" value="MEK8129241.1"/>
    <property type="molecule type" value="Genomic_DNA"/>
</dbReference>
<accession>A0ABU9DLY7</accession>
<dbReference type="SUPFAM" id="SSF53850">
    <property type="entry name" value="Periplasmic binding protein-like II"/>
    <property type="match status" value="1"/>
</dbReference>
<comment type="similarity">
    <text evidence="1">Belongs to the LysR transcriptional regulatory family.</text>
</comment>